<feature type="region of interest" description="Disordered" evidence="2">
    <location>
        <begin position="336"/>
        <end position="414"/>
    </location>
</feature>
<name>A0A4D9D0B7_9STRA</name>
<feature type="compositionally biased region" description="Basic and acidic residues" evidence="2">
    <location>
        <begin position="793"/>
        <end position="820"/>
    </location>
</feature>
<sequence length="849" mass="93841">MDVVKADTMVPVQRDHQQREEIGNTSAGGSFETTAGNNSSHAYDSTDQTSLVGMEEEGAASDGVKTTPMVNKTRKGLSNKAVRSSEGSCRDGSNLQEDWVVDEGEKSQYSDVEEKENGSTDQNKVGLEKAVEGGDLKMREKYAGGKRTKRGGPGSEGDGSLAPGRTTAEREARSSCSPPLSPAASASSSNNPSDAGSRSDHRSSGHGRGDDENVMPAHKVEDNRGRRDAHENSGPGGRVARREERREDPADVVEELTGALDKLLEIEETMTLHRGYAPDNLQKNIGISPRLWDEIYEKARIIPSRGNRLYRSRVRRLVTYLERRLNLPTRLLPYPEEQRREMQEYARGRSSSPARRPSRGQGARDAGDKRDFERRLPSVDRQARDRPGQEEYSRHRVDPPPPRKPAGVDAGASRVAKQMECEEVTPFVAIRNLSRDLAFSDLLRLLQSHAPTYKIQAADLLLRPSGGNGRREGFVAYLSMANVTLAERLREGVRGSVFEGQRLSTSYTLGVPCADVYVDGVEELEEEEVAALMQRWGQVVRVTGVKGTPKEKHRTSAFVTFGNVQEATEAVKAIHDSKGAVKITRNSFRSMKATFRPFKGRSFANAPDAEGTRRGREAPSARYERPARPLGQERRGPDAEKKGFDGRRSAFPPHASDMPSRGPFRHGREQGRRHSPSPSLSPSPPPRPDSASQGRPRAVYSSVRRTRDPSPSQDSYSHSEAPRYPPSRSPSPFLEGRSRGRPASGHGRDPPRGLPRHSGRYSRSVSPEAGPGQGAGRDGRRPFHPQGAKYRQQGREGADRGFVDRPQKRRRSQDERHVPHDTPSYPRGDGNVRRGNVEGGPGKFQRRYH</sequence>
<dbReference type="SUPFAM" id="SSF54928">
    <property type="entry name" value="RNA-binding domain, RBD"/>
    <property type="match status" value="1"/>
</dbReference>
<feature type="compositionally biased region" description="Basic and acidic residues" evidence="2">
    <location>
        <begin position="126"/>
        <end position="143"/>
    </location>
</feature>
<feature type="compositionally biased region" description="Basic and acidic residues" evidence="2">
    <location>
        <begin position="197"/>
        <end position="211"/>
    </location>
</feature>
<feature type="compositionally biased region" description="Polar residues" evidence="2">
    <location>
        <begin position="23"/>
        <end position="51"/>
    </location>
</feature>
<dbReference type="EMBL" id="SDOX01000016">
    <property type="protein sequence ID" value="TFJ85072.1"/>
    <property type="molecule type" value="Genomic_DNA"/>
</dbReference>
<feature type="compositionally biased region" description="Basic and acidic residues" evidence="2">
    <location>
        <begin position="336"/>
        <end position="347"/>
    </location>
</feature>
<dbReference type="OrthoDB" id="267048at2759"/>
<accession>A0A4D9D0B7</accession>
<keyword evidence="5" id="KW-1185">Reference proteome</keyword>
<dbReference type="InterPro" id="IPR012677">
    <property type="entry name" value="Nucleotide-bd_a/b_plait_sf"/>
</dbReference>
<evidence type="ECO:0000259" key="3">
    <source>
        <dbReference type="PROSITE" id="PS50102"/>
    </source>
</evidence>
<feature type="compositionally biased region" description="Low complexity" evidence="2">
    <location>
        <begin position="174"/>
        <end position="196"/>
    </location>
</feature>
<dbReference type="InterPro" id="IPR000504">
    <property type="entry name" value="RRM_dom"/>
</dbReference>
<feature type="compositionally biased region" description="Basic and acidic residues" evidence="2">
    <location>
        <begin position="240"/>
        <end position="249"/>
    </location>
</feature>
<feature type="compositionally biased region" description="Basic and acidic residues" evidence="2">
    <location>
        <begin position="365"/>
        <end position="398"/>
    </location>
</feature>
<feature type="region of interest" description="Disordered" evidence="2">
    <location>
        <begin position="1"/>
        <end position="250"/>
    </location>
</feature>
<feature type="compositionally biased region" description="Basic and acidic residues" evidence="2">
    <location>
        <begin position="13"/>
        <end position="22"/>
    </location>
</feature>
<feature type="compositionally biased region" description="Polar residues" evidence="2">
    <location>
        <begin position="81"/>
        <end position="96"/>
    </location>
</feature>
<feature type="compositionally biased region" description="Basic and acidic residues" evidence="2">
    <location>
        <begin position="218"/>
        <end position="231"/>
    </location>
</feature>
<feature type="domain" description="RRM" evidence="3">
    <location>
        <begin position="514"/>
        <end position="588"/>
    </location>
</feature>
<feature type="compositionally biased region" description="Polar residues" evidence="2">
    <location>
        <begin position="709"/>
        <end position="718"/>
    </location>
</feature>
<gene>
    <name evidence="4" type="ORF">NSK_003496</name>
</gene>
<feature type="compositionally biased region" description="Pro residues" evidence="2">
    <location>
        <begin position="679"/>
        <end position="688"/>
    </location>
</feature>
<evidence type="ECO:0000313" key="4">
    <source>
        <dbReference type="EMBL" id="TFJ85072.1"/>
    </source>
</evidence>
<dbReference type="GO" id="GO:0003723">
    <property type="term" value="F:RNA binding"/>
    <property type="evidence" value="ECO:0007669"/>
    <property type="project" value="UniProtKB-UniRule"/>
</dbReference>
<dbReference type="Pfam" id="PF00076">
    <property type="entry name" value="RRM_1"/>
    <property type="match status" value="1"/>
</dbReference>
<dbReference type="Gene3D" id="3.30.70.330">
    <property type="match status" value="1"/>
</dbReference>
<comment type="caution">
    <text evidence="4">The sequence shown here is derived from an EMBL/GenBank/DDBJ whole genome shotgun (WGS) entry which is preliminary data.</text>
</comment>
<dbReference type="AlphaFoldDB" id="A0A4D9D0B7"/>
<reference evidence="4 5" key="1">
    <citation type="submission" date="2019-01" db="EMBL/GenBank/DDBJ databases">
        <title>Nuclear Genome Assembly of the Microalgal Biofuel strain Nannochloropsis salina CCMP1776.</title>
        <authorList>
            <person name="Hovde B."/>
        </authorList>
    </citation>
    <scope>NUCLEOTIDE SEQUENCE [LARGE SCALE GENOMIC DNA]</scope>
    <source>
        <strain evidence="4 5">CCMP1776</strain>
    </source>
</reference>
<dbReference type="PROSITE" id="PS50102">
    <property type="entry name" value="RRM"/>
    <property type="match status" value="1"/>
</dbReference>
<organism evidence="4 5">
    <name type="scientific">Nannochloropsis salina CCMP1776</name>
    <dbReference type="NCBI Taxonomy" id="1027361"/>
    <lineage>
        <taxon>Eukaryota</taxon>
        <taxon>Sar</taxon>
        <taxon>Stramenopiles</taxon>
        <taxon>Ochrophyta</taxon>
        <taxon>Eustigmatophyceae</taxon>
        <taxon>Eustigmatales</taxon>
        <taxon>Monodopsidaceae</taxon>
        <taxon>Microchloropsis</taxon>
        <taxon>Microchloropsis salina</taxon>
    </lineage>
</organism>
<keyword evidence="1" id="KW-0694">RNA-binding</keyword>
<feature type="region of interest" description="Disordered" evidence="2">
    <location>
        <begin position="599"/>
        <end position="849"/>
    </location>
</feature>
<proteinExistence type="predicted"/>
<feature type="compositionally biased region" description="Basic and acidic residues" evidence="2">
    <location>
        <begin position="610"/>
        <end position="648"/>
    </location>
</feature>
<evidence type="ECO:0000256" key="1">
    <source>
        <dbReference type="PROSITE-ProRule" id="PRU00176"/>
    </source>
</evidence>
<evidence type="ECO:0000313" key="5">
    <source>
        <dbReference type="Proteomes" id="UP000355283"/>
    </source>
</evidence>
<protein>
    <recommendedName>
        <fullName evidence="3">RRM domain-containing protein</fullName>
    </recommendedName>
</protein>
<evidence type="ECO:0000256" key="2">
    <source>
        <dbReference type="SAM" id="MobiDB-lite"/>
    </source>
</evidence>
<dbReference type="Proteomes" id="UP000355283">
    <property type="component" value="Unassembled WGS sequence"/>
</dbReference>
<dbReference type="InterPro" id="IPR035979">
    <property type="entry name" value="RBD_domain_sf"/>
</dbReference>